<feature type="region of interest" description="Disordered" evidence="1">
    <location>
        <begin position="1"/>
        <end position="78"/>
    </location>
</feature>
<evidence type="ECO:0000313" key="3">
    <source>
        <dbReference type="Proteomes" id="UP001234343"/>
    </source>
</evidence>
<evidence type="ECO:0000313" key="2">
    <source>
        <dbReference type="EMBL" id="MDM7860158.1"/>
    </source>
</evidence>
<name>A0ABT7SVE0_9ALTE</name>
<dbReference type="RefSeq" id="WP_289364401.1">
    <property type="nucleotide sequence ID" value="NZ_JAUCBP010000006.1"/>
</dbReference>
<keyword evidence="2" id="KW-0969">Cilium</keyword>
<dbReference type="PANTHER" id="PTHR37166:SF1">
    <property type="entry name" value="PROTEIN FLAG"/>
    <property type="match status" value="1"/>
</dbReference>
<keyword evidence="2" id="KW-0282">Flagellum</keyword>
<accession>A0ABT7SVE0</accession>
<reference evidence="2 3" key="1">
    <citation type="submission" date="2023-06" db="EMBL/GenBank/DDBJ databases">
        <title>Alteromonas sp. ASW11-36 isolated from intertidal sand.</title>
        <authorList>
            <person name="Li Y."/>
        </authorList>
    </citation>
    <scope>NUCLEOTIDE SEQUENCE [LARGE SCALE GENOMIC DNA]</scope>
    <source>
        <strain evidence="2 3">ASW11-36</strain>
    </source>
</reference>
<organism evidence="2 3">
    <name type="scientific">Alteromonas arenosi</name>
    <dbReference type="NCBI Taxonomy" id="3055817"/>
    <lineage>
        <taxon>Bacteria</taxon>
        <taxon>Pseudomonadati</taxon>
        <taxon>Pseudomonadota</taxon>
        <taxon>Gammaproteobacteria</taxon>
        <taxon>Alteromonadales</taxon>
        <taxon>Alteromonadaceae</taxon>
        <taxon>Alteromonas/Salinimonas group</taxon>
        <taxon>Alteromonas</taxon>
    </lineage>
</organism>
<dbReference type="SUPFAM" id="SSF160214">
    <property type="entry name" value="FlaG-like"/>
    <property type="match status" value="1"/>
</dbReference>
<dbReference type="EMBL" id="JAUCBP010000006">
    <property type="protein sequence ID" value="MDM7860158.1"/>
    <property type="molecule type" value="Genomic_DNA"/>
</dbReference>
<sequence length="156" mass="16807">MEGINSQIGQTFAVSSLSSADSAAARNLAQDRQTESERVANSEASNGVNTPLQQPSAGVQENSTPADTVEGEQRPESIELEEASREIEQFLQSQSRNLAFSVDQGTERSVVTVTEADSGDVIRQIPSEEVLRLAERLRELQTDVGSSVGVLFNNQV</sequence>
<dbReference type="InterPro" id="IPR035924">
    <property type="entry name" value="FlaG-like_sf"/>
</dbReference>
<keyword evidence="3" id="KW-1185">Reference proteome</keyword>
<dbReference type="Proteomes" id="UP001234343">
    <property type="component" value="Unassembled WGS sequence"/>
</dbReference>
<dbReference type="InterPro" id="IPR005186">
    <property type="entry name" value="FlaG"/>
</dbReference>
<dbReference type="Gene3D" id="3.30.160.170">
    <property type="entry name" value="FlaG-like"/>
    <property type="match status" value="1"/>
</dbReference>
<feature type="compositionally biased region" description="Low complexity" evidence="1">
    <location>
        <begin position="13"/>
        <end position="25"/>
    </location>
</feature>
<proteinExistence type="predicted"/>
<dbReference type="PANTHER" id="PTHR37166">
    <property type="entry name" value="PROTEIN FLAG"/>
    <property type="match status" value="1"/>
</dbReference>
<evidence type="ECO:0000256" key="1">
    <source>
        <dbReference type="SAM" id="MobiDB-lite"/>
    </source>
</evidence>
<feature type="compositionally biased region" description="Polar residues" evidence="1">
    <location>
        <begin position="1"/>
        <end position="12"/>
    </location>
</feature>
<comment type="caution">
    <text evidence="2">The sequence shown here is derived from an EMBL/GenBank/DDBJ whole genome shotgun (WGS) entry which is preliminary data.</text>
</comment>
<feature type="compositionally biased region" description="Polar residues" evidence="1">
    <location>
        <begin position="42"/>
        <end position="66"/>
    </location>
</feature>
<dbReference type="Pfam" id="PF03646">
    <property type="entry name" value="FlaG"/>
    <property type="match status" value="1"/>
</dbReference>
<gene>
    <name evidence="2" type="ORF">QTP81_06080</name>
</gene>
<protein>
    <submittedName>
        <fullName evidence="2">Flagellar protein FlaG</fullName>
    </submittedName>
</protein>
<keyword evidence="2" id="KW-0966">Cell projection</keyword>